<dbReference type="Pfam" id="PF03137">
    <property type="entry name" value="OATP"/>
    <property type="match status" value="1"/>
</dbReference>
<dbReference type="SUPFAM" id="SSF100895">
    <property type="entry name" value="Kazal-type serine protease inhibitors"/>
    <property type="match status" value="1"/>
</dbReference>
<dbReference type="EMBL" id="CAXITT010000261">
    <property type="protein sequence ID" value="CAL1537422.1"/>
    <property type="molecule type" value="Genomic_DNA"/>
</dbReference>
<feature type="transmembrane region" description="Helical" evidence="8">
    <location>
        <begin position="400"/>
        <end position="419"/>
    </location>
</feature>
<keyword evidence="8" id="KW-0813">Transport</keyword>
<keyword evidence="11" id="KW-1185">Reference proteome</keyword>
<dbReference type="PANTHER" id="PTHR11388">
    <property type="entry name" value="ORGANIC ANION TRANSPORTER"/>
    <property type="match status" value="1"/>
</dbReference>
<evidence type="ECO:0000256" key="1">
    <source>
        <dbReference type="ARBA" id="ARBA00004651"/>
    </source>
</evidence>
<dbReference type="InterPro" id="IPR036259">
    <property type="entry name" value="MFS_trans_sf"/>
</dbReference>
<feature type="transmembrane region" description="Helical" evidence="8">
    <location>
        <begin position="579"/>
        <end position="602"/>
    </location>
</feature>
<comment type="similarity">
    <text evidence="2 8">Belongs to the organo anion transporter (TC 2.A.60) family.</text>
</comment>
<feature type="transmembrane region" description="Helical" evidence="8">
    <location>
        <begin position="328"/>
        <end position="352"/>
    </location>
</feature>
<comment type="subcellular location">
    <subcellularLocation>
        <location evidence="1 8">Cell membrane</location>
        <topology evidence="1 8">Multi-pass membrane protein</topology>
    </subcellularLocation>
</comment>
<keyword evidence="8" id="KW-0406">Ion transport</keyword>
<sequence>MKEEEKEFSCALSGELKMENDGLTNGLVNKGFEENDGMTNGLVNKGFDNDVQTEKEIHQDRGLNLTEKTEICSTTQTGPKEDNYCGISSCRPVCLQRWKNVGCFTAAYSMTGIVTSALNIYMNSQITTLEKHFNMSSSVSGVLMSCNDFGFLVTTLIISYYTRRVHVPRALGFSTIMYGISGLLCTIAFFGSRIEISSSDLRPNVSLVQDKLFAQMCSGVKQLNGTCDEISNRVGTPDFVSDSWKFIAICILAVGMILQGVAKSPRQPFVGTYIDDNTPKSKTSMYLGIMIGLSIFGPALAFILGGVFSKIYITLEATRMGPRDPRWLGAWWLGFLLFGSLGLVVGIPLFFFPRHITLRPGLQSGTSNTSFQLLEHLKGKIVLLTKGFFKSMLRLLKNPVYACITVSNGVHIMCVSGMMAFMPKYLETQYTMPAWQANMYLGTLNVFAASLGTVVGGCVTTKFKLSPMSCLKLVILCKVFGSVVVAIGFVTGCDQPIIHKGYTQDMELSTGTCIHNCNCDNQNFFPICGADDRIYFSPCHAGCTSADITTMFVNCSCLSTNTTQTATSGLCDSQCNKHVIYLSVMFFGSLIMATGIMPGFITSVRSVQEVDKPLAIGLSSFSSTLIGWFPGPILFGALVDSTCLMWKTTCQSTGACSLYNLNDFRFRFHALAVGLRMIAAALSILALLIAIYYKKFAFLPNTDIEMIVSSQQTELSVSPKQTELCMKPKQTEHKKVT</sequence>
<accession>A0AAV2HTK1</accession>
<dbReference type="AlphaFoldDB" id="A0AAV2HTK1"/>
<name>A0AAV2HTK1_LYMST</name>
<evidence type="ECO:0000313" key="10">
    <source>
        <dbReference type="EMBL" id="CAL1537422.1"/>
    </source>
</evidence>
<evidence type="ECO:0000256" key="2">
    <source>
        <dbReference type="ARBA" id="ARBA00009657"/>
    </source>
</evidence>
<keyword evidence="7" id="KW-1015">Disulfide bond</keyword>
<dbReference type="InterPro" id="IPR002350">
    <property type="entry name" value="Kazal_dom"/>
</dbReference>
<dbReference type="CDD" id="cd17336">
    <property type="entry name" value="MFS_SLCO_OATP"/>
    <property type="match status" value="1"/>
</dbReference>
<keyword evidence="5 8" id="KW-1133">Transmembrane helix</keyword>
<dbReference type="GO" id="GO:0016323">
    <property type="term" value="C:basolateral plasma membrane"/>
    <property type="evidence" value="ECO:0007669"/>
    <property type="project" value="TreeGrafter"/>
</dbReference>
<dbReference type="GO" id="GO:0006811">
    <property type="term" value="P:monoatomic ion transport"/>
    <property type="evidence" value="ECO:0007669"/>
    <property type="project" value="UniProtKB-KW"/>
</dbReference>
<feature type="transmembrane region" description="Helical" evidence="8">
    <location>
        <begin position="614"/>
        <end position="639"/>
    </location>
</feature>
<evidence type="ECO:0000313" key="11">
    <source>
        <dbReference type="Proteomes" id="UP001497497"/>
    </source>
</evidence>
<reference evidence="10 11" key="1">
    <citation type="submission" date="2024-04" db="EMBL/GenBank/DDBJ databases">
        <authorList>
            <consortium name="Genoscope - CEA"/>
            <person name="William W."/>
        </authorList>
    </citation>
    <scope>NUCLEOTIDE SEQUENCE [LARGE SCALE GENOMIC DNA]</scope>
</reference>
<dbReference type="PANTHER" id="PTHR11388:SF100">
    <property type="entry name" value="SOLUTE CARRIER ORGANIC ANION TRANSPORTER FAMILY MEMBER 4A1"/>
    <property type="match status" value="1"/>
</dbReference>
<evidence type="ECO:0000256" key="5">
    <source>
        <dbReference type="ARBA" id="ARBA00022989"/>
    </source>
</evidence>
<dbReference type="Pfam" id="PF07648">
    <property type="entry name" value="Kazal_2"/>
    <property type="match status" value="1"/>
</dbReference>
<comment type="caution">
    <text evidence="10">The sequence shown here is derived from an EMBL/GenBank/DDBJ whole genome shotgun (WGS) entry which is preliminary data.</text>
</comment>
<keyword evidence="4 8" id="KW-0812">Transmembrane</keyword>
<feature type="transmembrane region" description="Helical" evidence="8">
    <location>
        <begin position="439"/>
        <end position="459"/>
    </location>
</feature>
<keyword evidence="3" id="KW-1003">Cell membrane</keyword>
<feature type="transmembrane region" description="Helical" evidence="8">
    <location>
        <begin position="243"/>
        <end position="262"/>
    </location>
</feature>
<feature type="domain" description="Kazal-like" evidence="9">
    <location>
        <begin position="507"/>
        <end position="559"/>
    </location>
</feature>
<proteinExistence type="inferred from homology"/>
<feature type="transmembrane region" description="Helical" evidence="8">
    <location>
        <begin position="170"/>
        <end position="191"/>
    </location>
</feature>
<keyword evidence="6 8" id="KW-0472">Membrane</keyword>
<dbReference type="GO" id="GO:0015347">
    <property type="term" value="F:sodium-independent organic anion transmembrane transporter activity"/>
    <property type="evidence" value="ECO:0007669"/>
    <property type="project" value="TreeGrafter"/>
</dbReference>
<dbReference type="NCBIfam" id="TIGR00805">
    <property type="entry name" value="oat"/>
    <property type="match status" value="1"/>
</dbReference>
<dbReference type="Proteomes" id="UP001497497">
    <property type="component" value="Unassembled WGS sequence"/>
</dbReference>
<dbReference type="PROSITE" id="PS51465">
    <property type="entry name" value="KAZAL_2"/>
    <property type="match status" value="1"/>
</dbReference>
<evidence type="ECO:0000256" key="6">
    <source>
        <dbReference type="ARBA" id="ARBA00023136"/>
    </source>
</evidence>
<dbReference type="SUPFAM" id="SSF103473">
    <property type="entry name" value="MFS general substrate transporter"/>
    <property type="match status" value="1"/>
</dbReference>
<evidence type="ECO:0000259" key="9">
    <source>
        <dbReference type="PROSITE" id="PS51465"/>
    </source>
</evidence>
<organism evidence="10 11">
    <name type="scientific">Lymnaea stagnalis</name>
    <name type="common">Great pond snail</name>
    <name type="synonym">Helix stagnalis</name>
    <dbReference type="NCBI Taxonomy" id="6523"/>
    <lineage>
        <taxon>Eukaryota</taxon>
        <taxon>Metazoa</taxon>
        <taxon>Spiralia</taxon>
        <taxon>Lophotrochozoa</taxon>
        <taxon>Mollusca</taxon>
        <taxon>Gastropoda</taxon>
        <taxon>Heterobranchia</taxon>
        <taxon>Euthyneura</taxon>
        <taxon>Panpulmonata</taxon>
        <taxon>Hygrophila</taxon>
        <taxon>Lymnaeoidea</taxon>
        <taxon>Lymnaeidae</taxon>
        <taxon>Lymnaea</taxon>
    </lineage>
</organism>
<dbReference type="GO" id="GO:0043252">
    <property type="term" value="P:sodium-independent organic anion transport"/>
    <property type="evidence" value="ECO:0007669"/>
    <property type="project" value="TreeGrafter"/>
</dbReference>
<dbReference type="InterPro" id="IPR036058">
    <property type="entry name" value="Kazal_dom_sf"/>
</dbReference>
<feature type="transmembrane region" description="Helical" evidence="8">
    <location>
        <begin position="142"/>
        <end position="161"/>
    </location>
</feature>
<feature type="transmembrane region" description="Helical" evidence="8">
    <location>
        <begin position="668"/>
        <end position="693"/>
    </location>
</feature>
<dbReference type="Gene3D" id="1.20.1250.20">
    <property type="entry name" value="MFS general substrate transporter like domains"/>
    <property type="match status" value="1"/>
</dbReference>
<evidence type="ECO:0000256" key="4">
    <source>
        <dbReference type="ARBA" id="ARBA00022692"/>
    </source>
</evidence>
<gene>
    <name evidence="10" type="ORF">GSLYS_00011335001</name>
</gene>
<evidence type="ECO:0000256" key="8">
    <source>
        <dbReference type="RuleBase" id="RU362056"/>
    </source>
</evidence>
<evidence type="ECO:0000256" key="7">
    <source>
        <dbReference type="ARBA" id="ARBA00023157"/>
    </source>
</evidence>
<protein>
    <recommendedName>
        <fullName evidence="8">Solute carrier organic anion transporter family member</fullName>
    </recommendedName>
</protein>
<evidence type="ECO:0000256" key="3">
    <source>
        <dbReference type="ARBA" id="ARBA00022475"/>
    </source>
</evidence>
<feature type="transmembrane region" description="Helical" evidence="8">
    <location>
        <begin position="471"/>
        <end position="490"/>
    </location>
</feature>
<feature type="transmembrane region" description="Helical" evidence="8">
    <location>
        <begin position="101"/>
        <end position="122"/>
    </location>
</feature>
<dbReference type="InterPro" id="IPR004156">
    <property type="entry name" value="OATP"/>
</dbReference>
<feature type="transmembrane region" description="Helical" evidence="8">
    <location>
        <begin position="283"/>
        <end position="308"/>
    </location>
</feature>